<dbReference type="EMBL" id="OCNJ01000001">
    <property type="protein sequence ID" value="SOD89895.1"/>
    <property type="molecule type" value="Genomic_DNA"/>
</dbReference>
<dbReference type="PANTHER" id="PTHR10655">
    <property type="entry name" value="LYSOPHOSPHOLIPASE-RELATED"/>
    <property type="match status" value="1"/>
</dbReference>
<dbReference type="Gene3D" id="3.40.50.1820">
    <property type="entry name" value="alpha/beta hydrolase"/>
    <property type="match status" value="1"/>
</dbReference>
<evidence type="ECO:0000313" key="5">
    <source>
        <dbReference type="Proteomes" id="UP000219621"/>
    </source>
</evidence>
<dbReference type="InterPro" id="IPR050565">
    <property type="entry name" value="LYPA1-2/EST-like"/>
</dbReference>
<gene>
    <name evidence="4" type="ORF">SAMN05421508_101372</name>
</gene>
<sequence length="235" mass="24383">MPNASLTGPSARPADGAPPRRLVVLLHGYGADGNDLIGLAPVLARTMPDAAFHSPHAPFPCEMAPYGRQWFSLSAYDPDMLRRRPETMGPVYARMMEGAAAAAPTLDAYLEGLLEHYGLSDDRLVLVGFSQGTMMALHVALRRAAPCAAVVGFSGALLADESLAGAVTARPPVLLVHGLADEVVPPEAMGLTESALRGVGVTVESHGRPGLPHGIDEEGIALAGAFIARNAPPAA</sequence>
<protein>
    <submittedName>
        <fullName evidence="4">Phospholipase/carboxylesterase</fullName>
    </submittedName>
</protein>
<evidence type="ECO:0000259" key="3">
    <source>
        <dbReference type="Pfam" id="PF02230"/>
    </source>
</evidence>
<dbReference type="OrthoDB" id="9801763at2"/>
<dbReference type="Proteomes" id="UP000219621">
    <property type="component" value="Unassembled WGS sequence"/>
</dbReference>
<proteinExistence type="inferred from homology"/>
<evidence type="ECO:0000313" key="4">
    <source>
        <dbReference type="EMBL" id="SOD89895.1"/>
    </source>
</evidence>
<evidence type="ECO:0000256" key="2">
    <source>
        <dbReference type="ARBA" id="ARBA00022801"/>
    </source>
</evidence>
<dbReference type="SUPFAM" id="SSF53474">
    <property type="entry name" value="alpha/beta-Hydrolases"/>
    <property type="match status" value="1"/>
</dbReference>
<dbReference type="GO" id="GO:0016787">
    <property type="term" value="F:hydrolase activity"/>
    <property type="evidence" value="ECO:0007669"/>
    <property type="project" value="UniProtKB-KW"/>
</dbReference>
<dbReference type="Pfam" id="PF02230">
    <property type="entry name" value="Abhydrolase_2"/>
    <property type="match status" value="1"/>
</dbReference>
<comment type="similarity">
    <text evidence="1">Belongs to the AB hydrolase superfamily. AB hydrolase 2 family.</text>
</comment>
<reference evidence="4 5" key="1">
    <citation type="submission" date="2017-09" db="EMBL/GenBank/DDBJ databases">
        <authorList>
            <person name="Ehlers B."/>
            <person name="Leendertz F.H."/>
        </authorList>
    </citation>
    <scope>NUCLEOTIDE SEQUENCE [LARGE SCALE GENOMIC DNA]</scope>
    <source>
        <strain evidence="4 5">USBA 140</strain>
    </source>
</reference>
<feature type="domain" description="Phospholipase/carboxylesterase/thioesterase" evidence="3">
    <location>
        <begin position="17"/>
        <end position="228"/>
    </location>
</feature>
<dbReference type="InterPro" id="IPR003140">
    <property type="entry name" value="PLipase/COase/thioEstase"/>
</dbReference>
<dbReference type="PANTHER" id="PTHR10655:SF17">
    <property type="entry name" value="LYSOPHOSPHOLIPASE-LIKE PROTEIN 1"/>
    <property type="match status" value="1"/>
</dbReference>
<name>A0A286G2Z9_9PROT</name>
<keyword evidence="5" id="KW-1185">Reference proteome</keyword>
<accession>A0A286G2Z9</accession>
<keyword evidence="2" id="KW-0378">Hydrolase</keyword>
<evidence type="ECO:0000256" key="1">
    <source>
        <dbReference type="ARBA" id="ARBA00006499"/>
    </source>
</evidence>
<dbReference type="InterPro" id="IPR029058">
    <property type="entry name" value="AB_hydrolase_fold"/>
</dbReference>
<dbReference type="RefSeq" id="WP_097277264.1">
    <property type="nucleotide sequence ID" value="NZ_OCNJ01000001.1"/>
</dbReference>
<dbReference type="AlphaFoldDB" id="A0A286G2Z9"/>
<organism evidence="4 5">
    <name type="scientific">Caenispirillum bisanense</name>
    <dbReference type="NCBI Taxonomy" id="414052"/>
    <lineage>
        <taxon>Bacteria</taxon>
        <taxon>Pseudomonadati</taxon>
        <taxon>Pseudomonadota</taxon>
        <taxon>Alphaproteobacteria</taxon>
        <taxon>Rhodospirillales</taxon>
        <taxon>Novispirillaceae</taxon>
        <taxon>Caenispirillum</taxon>
    </lineage>
</organism>